<accession>A0ACB6SHD2</accession>
<reference evidence="1" key="1">
    <citation type="journal article" date="2020" name="Stud. Mycol.">
        <title>101 Dothideomycetes genomes: a test case for predicting lifestyles and emergence of pathogens.</title>
        <authorList>
            <person name="Haridas S."/>
            <person name="Albert R."/>
            <person name="Binder M."/>
            <person name="Bloem J."/>
            <person name="Labutti K."/>
            <person name="Salamov A."/>
            <person name="Andreopoulos B."/>
            <person name="Baker S."/>
            <person name="Barry K."/>
            <person name="Bills G."/>
            <person name="Bluhm B."/>
            <person name="Cannon C."/>
            <person name="Castanera R."/>
            <person name="Culley D."/>
            <person name="Daum C."/>
            <person name="Ezra D."/>
            <person name="Gonzalez J."/>
            <person name="Henrissat B."/>
            <person name="Kuo A."/>
            <person name="Liang C."/>
            <person name="Lipzen A."/>
            <person name="Lutzoni F."/>
            <person name="Magnuson J."/>
            <person name="Mondo S."/>
            <person name="Nolan M."/>
            <person name="Ohm R."/>
            <person name="Pangilinan J."/>
            <person name="Park H.-J."/>
            <person name="Ramirez L."/>
            <person name="Alfaro M."/>
            <person name="Sun H."/>
            <person name="Tritt A."/>
            <person name="Yoshinaga Y."/>
            <person name="Zwiers L.-H."/>
            <person name="Turgeon B."/>
            <person name="Goodwin S."/>
            <person name="Spatafora J."/>
            <person name="Crous P."/>
            <person name="Grigoriev I."/>
        </authorList>
    </citation>
    <scope>NUCLEOTIDE SEQUENCE</scope>
    <source>
        <strain evidence="1">CBS 525.71</strain>
    </source>
</reference>
<dbReference type="Proteomes" id="UP000799754">
    <property type="component" value="Unassembled WGS sequence"/>
</dbReference>
<evidence type="ECO:0000313" key="1">
    <source>
        <dbReference type="EMBL" id="KAF2632995.1"/>
    </source>
</evidence>
<comment type="caution">
    <text evidence="1">The sequence shown here is derived from an EMBL/GenBank/DDBJ whole genome shotgun (WGS) entry which is preliminary data.</text>
</comment>
<keyword evidence="2" id="KW-1185">Reference proteome</keyword>
<gene>
    <name evidence="1" type="ORF">BU25DRAFT_406268</name>
</gene>
<sequence length="52" mass="5562">MCNYERLDYSCGHSKTSSSIKYCDAYGTTNPHAPQSVVKVAGKCGDCATKKG</sequence>
<proteinExistence type="predicted"/>
<name>A0ACB6SHD2_9PLEO</name>
<protein>
    <submittedName>
        <fullName evidence="1">Uncharacterized protein</fullName>
    </submittedName>
</protein>
<evidence type="ECO:0000313" key="2">
    <source>
        <dbReference type="Proteomes" id="UP000799754"/>
    </source>
</evidence>
<dbReference type="EMBL" id="MU006702">
    <property type="protein sequence ID" value="KAF2632995.1"/>
    <property type="molecule type" value="Genomic_DNA"/>
</dbReference>
<organism evidence="1 2">
    <name type="scientific">Macroventuria anomochaeta</name>
    <dbReference type="NCBI Taxonomy" id="301207"/>
    <lineage>
        <taxon>Eukaryota</taxon>
        <taxon>Fungi</taxon>
        <taxon>Dikarya</taxon>
        <taxon>Ascomycota</taxon>
        <taxon>Pezizomycotina</taxon>
        <taxon>Dothideomycetes</taxon>
        <taxon>Pleosporomycetidae</taxon>
        <taxon>Pleosporales</taxon>
        <taxon>Pleosporineae</taxon>
        <taxon>Didymellaceae</taxon>
        <taxon>Macroventuria</taxon>
    </lineage>
</organism>